<name>A0ABT3FTP3_9BACT</name>
<reference evidence="1 2" key="1">
    <citation type="submission" date="2022-10" db="EMBL/GenBank/DDBJ databases">
        <title>Luteolibacter flavescens strain MCCC 1K03193, whole genome shotgun sequencing project.</title>
        <authorList>
            <person name="Zhao G."/>
            <person name="Shen L."/>
        </authorList>
    </citation>
    <scope>NUCLEOTIDE SEQUENCE [LARGE SCALE GENOMIC DNA]</scope>
    <source>
        <strain evidence="1 2">MCCC 1K03193</strain>
    </source>
</reference>
<dbReference type="Proteomes" id="UP001207930">
    <property type="component" value="Unassembled WGS sequence"/>
</dbReference>
<sequence>MALLAMRPATAAVTLFNVPSHTTSFEAHGDGMVGFTFQVLTTVTVTSVGWYDHDADGLSQAYQVGLWSSSTGFQPGQPVEALLGTSGVTIPAAGTLEGSWRVLELSTALVLQPGVSYQLAGLDSAASTDPIRYISQVADEYSNEFTSVGQFFYHATGTPSEFGVTTNDRFYLASGFQLGPMLFTNVPEPSSCALAAIGLTAVLLRNRQQSVIRR</sequence>
<comment type="caution">
    <text evidence="1">The sequence shown here is derived from an EMBL/GenBank/DDBJ whole genome shotgun (WGS) entry which is preliminary data.</text>
</comment>
<organism evidence="1 2">
    <name type="scientific">Luteolibacter flavescens</name>
    <dbReference type="NCBI Taxonomy" id="1859460"/>
    <lineage>
        <taxon>Bacteria</taxon>
        <taxon>Pseudomonadati</taxon>
        <taxon>Verrucomicrobiota</taxon>
        <taxon>Verrucomicrobiia</taxon>
        <taxon>Verrucomicrobiales</taxon>
        <taxon>Verrucomicrobiaceae</taxon>
        <taxon>Luteolibacter</taxon>
    </lineage>
</organism>
<evidence type="ECO:0008006" key="3">
    <source>
        <dbReference type="Google" id="ProtNLM"/>
    </source>
</evidence>
<keyword evidence="2" id="KW-1185">Reference proteome</keyword>
<dbReference type="EMBL" id="JAPDDS010000013">
    <property type="protein sequence ID" value="MCW1886928.1"/>
    <property type="molecule type" value="Genomic_DNA"/>
</dbReference>
<proteinExistence type="predicted"/>
<dbReference type="RefSeq" id="WP_264502883.1">
    <property type="nucleotide sequence ID" value="NZ_JAPDDS010000013.1"/>
</dbReference>
<evidence type="ECO:0000313" key="1">
    <source>
        <dbReference type="EMBL" id="MCW1886928.1"/>
    </source>
</evidence>
<gene>
    <name evidence="1" type="ORF">OKA04_19465</name>
</gene>
<evidence type="ECO:0000313" key="2">
    <source>
        <dbReference type="Proteomes" id="UP001207930"/>
    </source>
</evidence>
<protein>
    <recommendedName>
        <fullName evidence="3">PEP-CTERM protein-sorting domain-containing protein</fullName>
    </recommendedName>
</protein>
<accession>A0ABT3FTP3</accession>